<name>M7B505_CHEMY</name>
<evidence type="ECO:0000313" key="2">
    <source>
        <dbReference type="Proteomes" id="UP000031443"/>
    </source>
</evidence>
<organism evidence="1 2">
    <name type="scientific">Chelonia mydas</name>
    <name type="common">Green sea-turtle</name>
    <name type="synonym">Chelonia agassizi</name>
    <dbReference type="NCBI Taxonomy" id="8469"/>
    <lineage>
        <taxon>Eukaryota</taxon>
        <taxon>Metazoa</taxon>
        <taxon>Chordata</taxon>
        <taxon>Craniata</taxon>
        <taxon>Vertebrata</taxon>
        <taxon>Euteleostomi</taxon>
        <taxon>Archelosauria</taxon>
        <taxon>Testudinata</taxon>
        <taxon>Testudines</taxon>
        <taxon>Cryptodira</taxon>
        <taxon>Durocryptodira</taxon>
        <taxon>Americhelydia</taxon>
        <taxon>Chelonioidea</taxon>
        <taxon>Cheloniidae</taxon>
        <taxon>Chelonia</taxon>
    </lineage>
</organism>
<dbReference type="AlphaFoldDB" id="M7B505"/>
<protein>
    <submittedName>
        <fullName evidence="1">Uncharacterized protein</fullName>
    </submittedName>
</protein>
<proteinExistence type="predicted"/>
<dbReference type="EMBL" id="KB537575">
    <property type="protein sequence ID" value="EMP33006.1"/>
    <property type="molecule type" value="Genomic_DNA"/>
</dbReference>
<sequence>MVIVTLGTRAGSTVFAVPSSGKKTAAVDGKREKLPPICCGRGWNREAAAVLPPRAEELLPLSNCHPKQLLGTLVPGVGPAGNPINARWQRANHTVTHIRSGKLISYYDSSELGVSKVSCKLPLAVVHHRRLMRAAGSSGRYVPWPTPLSAAPIGLQWQTVASRSRNRLNLRTQQVLLYKKLLPHNQIAAVEAWVALFR</sequence>
<accession>M7B505</accession>
<reference evidence="2" key="1">
    <citation type="journal article" date="2013" name="Nat. Genet.">
        <title>The draft genomes of soft-shell turtle and green sea turtle yield insights into the development and evolution of the turtle-specific body plan.</title>
        <authorList>
            <person name="Wang Z."/>
            <person name="Pascual-Anaya J."/>
            <person name="Zadissa A."/>
            <person name="Li W."/>
            <person name="Niimura Y."/>
            <person name="Huang Z."/>
            <person name="Li C."/>
            <person name="White S."/>
            <person name="Xiong Z."/>
            <person name="Fang D."/>
            <person name="Wang B."/>
            <person name="Ming Y."/>
            <person name="Chen Y."/>
            <person name="Zheng Y."/>
            <person name="Kuraku S."/>
            <person name="Pignatelli M."/>
            <person name="Herrero J."/>
            <person name="Beal K."/>
            <person name="Nozawa M."/>
            <person name="Li Q."/>
            <person name="Wang J."/>
            <person name="Zhang H."/>
            <person name="Yu L."/>
            <person name="Shigenobu S."/>
            <person name="Wang J."/>
            <person name="Liu J."/>
            <person name="Flicek P."/>
            <person name="Searle S."/>
            <person name="Wang J."/>
            <person name="Kuratani S."/>
            <person name="Yin Y."/>
            <person name="Aken B."/>
            <person name="Zhang G."/>
            <person name="Irie N."/>
        </authorList>
    </citation>
    <scope>NUCLEOTIDE SEQUENCE [LARGE SCALE GENOMIC DNA]</scope>
</reference>
<evidence type="ECO:0000313" key="1">
    <source>
        <dbReference type="EMBL" id="EMP33006.1"/>
    </source>
</evidence>
<dbReference type="Proteomes" id="UP000031443">
    <property type="component" value="Unassembled WGS sequence"/>
</dbReference>
<gene>
    <name evidence="1" type="ORF">UY3_09852</name>
</gene>
<keyword evidence="2" id="KW-1185">Reference proteome</keyword>